<name>A0A318J3F9_BURPY</name>
<dbReference type="SUPFAM" id="SSF69322">
    <property type="entry name" value="Tricorn protease domain 2"/>
    <property type="match status" value="1"/>
</dbReference>
<dbReference type="NCBIfam" id="TIGR01643">
    <property type="entry name" value="YD_repeat_2x"/>
    <property type="match status" value="13"/>
</dbReference>
<dbReference type="Pfam" id="PF25023">
    <property type="entry name" value="TEN_YD-shell"/>
    <property type="match status" value="2"/>
</dbReference>
<dbReference type="RefSeq" id="WP_177318342.1">
    <property type="nucleotide sequence ID" value="NZ_QJJY01000001.1"/>
</dbReference>
<dbReference type="InterPro" id="IPR056823">
    <property type="entry name" value="TEN-like_YD-shell"/>
</dbReference>
<feature type="domain" description="Teneurin-like YD-shell" evidence="4">
    <location>
        <begin position="684"/>
        <end position="869"/>
    </location>
</feature>
<reference evidence="5 6" key="1">
    <citation type="submission" date="2018-05" db="EMBL/GenBank/DDBJ databases">
        <title>Comparative genomics of bacterial root endophytes of switchgrass collected from native prairies over two seasons.</title>
        <authorList>
            <person name="Tang Y."/>
        </authorList>
    </citation>
    <scope>NUCLEOTIDE SEQUENCE [LARGE SCALE GENOMIC DNA]</scope>
    <source>
        <strain evidence="5 6">NFIX32</strain>
    </source>
</reference>
<dbReference type="CDD" id="cd14740">
    <property type="entry name" value="PAAR_4"/>
    <property type="match status" value="1"/>
</dbReference>
<dbReference type="EMBL" id="QJJY01000001">
    <property type="protein sequence ID" value="PXX40837.1"/>
    <property type="molecule type" value="Genomic_DNA"/>
</dbReference>
<gene>
    <name evidence="5" type="ORF">NA66_1001447</name>
</gene>
<dbReference type="InterPro" id="IPR006530">
    <property type="entry name" value="YD"/>
</dbReference>
<dbReference type="InterPro" id="IPR031325">
    <property type="entry name" value="RHS_repeat"/>
</dbReference>
<dbReference type="Pfam" id="PF05593">
    <property type="entry name" value="RHS_repeat"/>
    <property type="match status" value="2"/>
</dbReference>
<dbReference type="Pfam" id="PF20148">
    <property type="entry name" value="DUF6531"/>
    <property type="match status" value="1"/>
</dbReference>
<dbReference type="InterPro" id="IPR022385">
    <property type="entry name" value="Rhs_assc_core"/>
</dbReference>
<dbReference type="PRINTS" id="PR00394">
    <property type="entry name" value="RHSPROTEIN"/>
</dbReference>
<dbReference type="PANTHER" id="PTHR32305">
    <property type="match status" value="1"/>
</dbReference>
<evidence type="ECO:0000256" key="2">
    <source>
        <dbReference type="SAM" id="MobiDB-lite"/>
    </source>
</evidence>
<dbReference type="Proteomes" id="UP000247755">
    <property type="component" value="Unassembled WGS sequence"/>
</dbReference>
<evidence type="ECO:0000313" key="5">
    <source>
        <dbReference type="EMBL" id="PXX40837.1"/>
    </source>
</evidence>
<dbReference type="Gene3D" id="2.180.10.10">
    <property type="entry name" value="RHS repeat-associated core"/>
    <property type="match status" value="2"/>
</dbReference>
<accession>A0A318J3F9</accession>
<dbReference type="InterPro" id="IPR050708">
    <property type="entry name" value="T6SS_VgrG/RHS"/>
</dbReference>
<dbReference type="PANTHER" id="PTHR32305:SF15">
    <property type="entry name" value="PROTEIN RHSA-RELATED"/>
    <property type="match status" value="1"/>
</dbReference>
<proteinExistence type="predicted"/>
<feature type="domain" description="DUF6531" evidence="3">
    <location>
        <begin position="287"/>
        <end position="345"/>
    </location>
</feature>
<evidence type="ECO:0000259" key="4">
    <source>
        <dbReference type="Pfam" id="PF25023"/>
    </source>
</evidence>
<keyword evidence="1" id="KW-0677">Repeat</keyword>
<evidence type="ECO:0000256" key="1">
    <source>
        <dbReference type="ARBA" id="ARBA00022737"/>
    </source>
</evidence>
<organism evidence="5 6">
    <name type="scientific">Burkholderia pyrrocinia</name>
    <name type="common">Pseudomonas pyrrocinia</name>
    <dbReference type="NCBI Taxonomy" id="60550"/>
    <lineage>
        <taxon>Bacteria</taxon>
        <taxon>Pseudomonadati</taxon>
        <taxon>Pseudomonadota</taxon>
        <taxon>Betaproteobacteria</taxon>
        <taxon>Burkholderiales</taxon>
        <taxon>Burkholderiaceae</taxon>
        <taxon>Burkholderia</taxon>
        <taxon>Burkholderia cepacia complex</taxon>
    </lineage>
</organism>
<sequence>MGLLAVKHLDPVVGIDVHSVLVAPSPTPVFLPHPHVGFMLDLREYVEAAKGVVGSIAMAIVQEKVTEYLEDHPDVVKKLDDAAAFTSGKLTDIQDNSIVEEGLKLEQQAAALRNSIGSVLGAGVGMGGAAGRPIFVNGLMRATVGTHSYHVPGLHFPLGESFAPPPAPDPMPSDDAESYMGSRTVLANNDPMSFMALPALSCWSVGMEPPGHNSAHTERTYPSMPSSVMLPIPAGRPVMVGGPPVLNMAAAAKGLFKAFQGSKWAKKLADKLNLKPGFLKCNILHAEPVDVTTGEVIVAQHDFTVTGHLPLEWNRRYASSDRRLGTIGVGWSTPADIQLNLVSRDDGIGAAVYFVDHATAFDEVPRHEGWSTRVYDWQYGYALYSRDNQLVLRTGEGIEYGFSLPQSWDAAVGSLANTPALTLMLDWIGDLHGHAWLFERKPSGHLSRVLEHDVEGPSGRCIECESSIVSDVALTTSMTLIDADMHAYPLAGYEYDRELNLVAALDAIRNSCPFNYENGNRMTGHTSARGVSFHYSYLQGSDGIWRVDHAWGDEGVLDYRFAYDLDRYETRITDSIGHVAVIQMNGRHVPIAEIDVLGGITSYGYDAHGRTSTETDPMGRTSRWEYDVHGNLTAQFMPDGQAVRTEYDANHKPRFVTAPGGRQWQYEWDSRGRLLSYITPSRAISRYEYDSHGRITSWTGPNGDATTFGYDRHGNLTSIIDALGNATQYERDARGYVVGTVDAAGHENRYERDPCGRLVRAIESDGRETHCTYDADGNLVRYHDPAGHVIRLTYTTLGEIAKRIQPDGTEVQYHYDPEGQLVEVVNERGERYLIKRDALGRIVEEIDYWGQSRRYEYGQTGELLRSINPLGQTIHYRYDRVGRIVEKRIPDPDQQNGFRTDCFHYDEHGDLVRASNPSVILQFRYDCDGQLIEERQGNNFRLFNRYDAAGNRVERKTHLVSGGKPVEQSIRYGYNALNAVVRIEIDGHAPIVIERDALGQIRDERLGDVLRREMSYEARGRLSRQSLLAETGEMFAIEYAYNANGDLIERRDSRSGIERFQYDPVGNVVAHIDPAGTVRRFLYDPAGNLLRTKNFLTGAIQNSSTSRTWLREGWHGDSRYVFDRAGNLTHKQDAEQDIALRWDAAGQLTETLATRHSGKSNRSHDCRIRVRYEYDAFQRRTRKITSTLRREVSRTCVHRFFWDGDMLASELRFDAETTDEITPEAEQAACRPGMVQPGMRDAPTRQDVRDWIYYPDTFRPIAMVHRNSNVDIGRTTRQDEYPGETDEPLRKRSRPPALVPDYATQIDTADRSQSYHPRGTVYFFHNDPNGAPVRLVDEHGDVAWEVSYATWTSDAPIQGKDRTNLDQPIRLQGQYYDEETGFCYNRYRYFDHEIGQFISQDPSRIEGGPTLYQYAPNPASWVDPYGLANTIDGQGNTVPIVALGIPDRTLFKPKSGITTPYSRNSKCGPTPAQTRAVQGKPCAECGQTKPRMIADHIDALVVEYYRTGANDVSVQSSVAAVQPHCPTCSPSQGGKASAFSKAMNKILGI</sequence>
<feature type="domain" description="Teneurin-like YD-shell" evidence="4">
    <location>
        <begin position="1009"/>
        <end position="1149"/>
    </location>
</feature>
<evidence type="ECO:0000259" key="3">
    <source>
        <dbReference type="Pfam" id="PF20148"/>
    </source>
</evidence>
<evidence type="ECO:0000313" key="6">
    <source>
        <dbReference type="Proteomes" id="UP000247755"/>
    </source>
</evidence>
<feature type="region of interest" description="Disordered" evidence="2">
    <location>
        <begin position="1271"/>
        <end position="1298"/>
    </location>
</feature>
<protein>
    <submittedName>
        <fullName evidence="5">RHS repeat-associated protein</fullName>
    </submittedName>
</protein>
<dbReference type="NCBIfam" id="TIGR03696">
    <property type="entry name" value="Rhs_assc_core"/>
    <property type="match status" value="1"/>
</dbReference>
<comment type="caution">
    <text evidence="5">The sequence shown here is derived from an EMBL/GenBank/DDBJ whole genome shotgun (WGS) entry which is preliminary data.</text>
</comment>
<dbReference type="InterPro" id="IPR045351">
    <property type="entry name" value="DUF6531"/>
</dbReference>